<evidence type="ECO:0000313" key="4">
    <source>
        <dbReference type="Proteomes" id="UP001595993"/>
    </source>
</evidence>
<protein>
    <submittedName>
        <fullName evidence="3">MobF family relaxase</fullName>
    </submittedName>
</protein>
<dbReference type="NCBIfam" id="NF041492">
    <property type="entry name" value="MobF"/>
    <property type="match status" value="1"/>
</dbReference>
<keyword evidence="4" id="KW-1185">Reference proteome</keyword>
<reference evidence="4" key="1">
    <citation type="journal article" date="2019" name="Int. J. Syst. Evol. Microbiol.">
        <title>The Global Catalogue of Microorganisms (GCM) 10K type strain sequencing project: providing services to taxonomists for standard genome sequencing and annotation.</title>
        <authorList>
            <consortium name="The Broad Institute Genomics Platform"/>
            <consortium name="The Broad Institute Genome Sequencing Center for Infectious Disease"/>
            <person name="Wu L."/>
            <person name="Ma J."/>
        </authorList>
    </citation>
    <scope>NUCLEOTIDE SEQUENCE [LARGE SCALE GENOMIC DNA]</scope>
    <source>
        <strain evidence="4">CGMCC 4.7139</strain>
    </source>
</reference>
<dbReference type="Proteomes" id="UP001595993">
    <property type="component" value="Unassembled WGS sequence"/>
</dbReference>
<dbReference type="InterPro" id="IPR014862">
    <property type="entry name" value="TrwC"/>
</dbReference>
<gene>
    <name evidence="3" type="primary">mobF</name>
    <name evidence="3" type="ORF">ACFO9E_27535</name>
</gene>
<evidence type="ECO:0000313" key="3">
    <source>
        <dbReference type="EMBL" id="MFC4611513.1"/>
    </source>
</evidence>
<dbReference type="EMBL" id="JBHSFE010000024">
    <property type="protein sequence ID" value="MFC4611513.1"/>
    <property type="molecule type" value="Genomic_DNA"/>
</dbReference>
<organism evidence="3 4">
    <name type="scientific">Streptomyces maoxianensis</name>
    <dbReference type="NCBI Taxonomy" id="1459942"/>
    <lineage>
        <taxon>Bacteria</taxon>
        <taxon>Bacillati</taxon>
        <taxon>Actinomycetota</taxon>
        <taxon>Actinomycetes</taxon>
        <taxon>Kitasatosporales</taxon>
        <taxon>Streptomycetaceae</taxon>
        <taxon>Streptomyces</taxon>
    </lineage>
</organism>
<feature type="domain" description="TrwC relaxase" evidence="2">
    <location>
        <begin position="10"/>
        <end position="341"/>
    </location>
</feature>
<comment type="caution">
    <text evidence="3">The sequence shown here is derived from an EMBL/GenBank/DDBJ whole genome shotgun (WGS) entry which is preliminary data.</text>
</comment>
<name>A0ABV9GED0_9ACTN</name>
<feature type="region of interest" description="Disordered" evidence="1">
    <location>
        <begin position="497"/>
        <end position="526"/>
    </location>
</feature>
<dbReference type="SUPFAM" id="SSF55464">
    <property type="entry name" value="Origin of replication-binding domain, RBD-like"/>
    <property type="match status" value="1"/>
</dbReference>
<evidence type="ECO:0000256" key="1">
    <source>
        <dbReference type="SAM" id="MobiDB-lite"/>
    </source>
</evidence>
<sequence length="526" mass="57775">MMTIKRISPGSAYRYYLRQVVVGDGQRKGRKKSLNDAQDEAGVPAGEWIGRAAPAVGIAGTVTEAQMRSLFGEGLHPEADRIAAELSAAGASPAEVLRAVKLGYALRSRTGKGGSVVAWDCVFRPPASVTLLWAFGTGAVPDIIDRAHIVALTKTVEWLEGNALIVRSGAGSKVRKPARPGVVAARFRHFDSRDQKPLLHDHVVISVKVQREDGKWAHLHGRVLLENAVAAGALYNQLVLEEICAALGLATRPRIATPGKRPVMEIAGVPDELIDWTSTRNEATMRRLTELVDAHRARTGREPGPRLRSRLMARAAQEERPPKKEILPLPVLRARWRTEALALFGVDVIDWLLELARRAASMIRARVRAVLDVSRAALDVAKTVYVHHGVFRYRHLLAEARRHVAQTSLGERTEPDMAERIAHEAVHTYCRDINQHGGDGKAPRVTDYMTYTGTWVPTPPGSAAVPVSRLTKEQRARIAGLQRQAELRQADLHRARVGDMVLQPAPPSARPRHSEPESPTRGLRPS</sequence>
<proteinExistence type="predicted"/>
<evidence type="ECO:0000259" key="2">
    <source>
        <dbReference type="Pfam" id="PF08751"/>
    </source>
</evidence>
<dbReference type="RefSeq" id="WP_381200726.1">
    <property type="nucleotide sequence ID" value="NZ_JBHSFE010000024.1"/>
</dbReference>
<dbReference type="Pfam" id="PF08751">
    <property type="entry name" value="TrwC"/>
    <property type="match status" value="1"/>
</dbReference>
<accession>A0ABV9GED0</accession>